<keyword evidence="1" id="KW-0732">Signal</keyword>
<evidence type="ECO:0000313" key="3">
    <source>
        <dbReference type="Proteomes" id="UP000012174"/>
    </source>
</evidence>
<proteinExistence type="predicted"/>
<evidence type="ECO:0000313" key="2">
    <source>
        <dbReference type="EMBL" id="EMR63064.1"/>
    </source>
</evidence>
<name>M7SA90_EUTLA</name>
<accession>M7SA90</accession>
<dbReference type="AlphaFoldDB" id="M7SA90"/>
<dbReference type="HOGENOM" id="CLU_2158363_0_0_1"/>
<protein>
    <recommendedName>
        <fullName evidence="4">Small secreted protein</fullName>
    </recommendedName>
</protein>
<feature type="chain" id="PRO_5004084408" description="Small secreted protein" evidence="1">
    <location>
        <begin position="20"/>
        <end position="111"/>
    </location>
</feature>
<feature type="signal peptide" evidence="1">
    <location>
        <begin position="1"/>
        <end position="19"/>
    </location>
</feature>
<sequence>MQFSTTFNAIMALALGSNAASINARQEPMVASINTYNTAECSDLPQNGIELLSESVGKCGSYEWELLGVMPYIFESNCTFTVYSGADCSGTSTDVDSFICAESGESYKLTC</sequence>
<dbReference type="EMBL" id="KB707287">
    <property type="protein sequence ID" value="EMR63064.1"/>
    <property type="molecule type" value="Genomic_DNA"/>
</dbReference>
<evidence type="ECO:0000256" key="1">
    <source>
        <dbReference type="SAM" id="SignalP"/>
    </source>
</evidence>
<gene>
    <name evidence="2" type="ORF">UCREL1_9995</name>
</gene>
<evidence type="ECO:0008006" key="4">
    <source>
        <dbReference type="Google" id="ProtNLM"/>
    </source>
</evidence>
<keyword evidence="3" id="KW-1185">Reference proteome</keyword>
<reference evidence="3" key="1">
    <citation type="journal article" date="2013" name="Genome Announc.">
        <title>Draft genome sequence of the grapevine dieback fungus Eutypa lata UCR-EL1.</title>
        <authorList>
            <person name="Blanco-Ulate B."/>
            <person name="Rolshausen P.E."/>
            <person name="Cantu D."/>
        </authorList>
    </citation>
    <scope>NUCLEOTIDE SEQUENCE [LARGE SCALE GENOMIC DNA]</scope>
    <source>
        <strain evidence="3">UCR-EL1</strain>
    </source>
</reference>
<dbReference type="Proteomes" id="UP000012174">
    <property type="component" value="Unassembled WGS sequence"/>
</dbReference>
<dbReference type="OrthoDB" id="4718395at2759"/>
<organism evidence="2 3">
    <name type="scientific">Eutypa lata (strain UCR-EL1)</name>
    <name type="common">Grapevine dieback disease fungus</name>
    <name type="synonym">Eutypa armeniacae</name>
    <dbReference type="NCBI Taxonomy" id="1287681"/>
    <lineage>
        <taxon>Eukaryota</taxon>
        <taxon>Fungi</taxon>
        <taxon>Dikarya</taxon>
        <taxon>Ascomycota</taxon>
        <taxon>Pezizomycotina</taxon>
        <taxon>Sordariomycetes</taxon>
        <taxon>Xylariomycetidae</taxon>
        <taxon>Xylariales</taxon>
        <taxon>Diatrypaceae</taxon>
        <taxon>Eutypa</taxon>
    </lineage>
</organism>
<dbReference type="KEGG" id="ela:UCREL1_9995"/>